<dbReference type="STRING" id="595434.RISK_003543"/>
<dbReference type="OrthoDB" id="290036at2"/>
<dbReference type="RefSeq" id="WP_047814984.1">
    <property type="nucleotide sequence ID" value="NZ_LECT01000028.1"/>
</dbReference>
<dbReference type="InterPro" id="IPR036102">
    <property type="entry name" value="OsmC/Ohrsf"/>
</dbReference>
<accession>A0A0J1EG45</accession>
<dbReference type="Pfam" id="PF02566">
    <property type="entry name" value="OsmC"/>
    <property type="match status" value="1"/>
</dbReference>
<organism evidence="2 3">
    <name type="scientific">Rhodopirellula islandica</name>
    <dbReference type="NCBI Taxonomy" id="595434"/>
    <lineage>
        <taxon>Bacteria</taxon>
        <taxon>Pseudomonadati</taxon>
        <taxon>Planctomycetota</taxon>
        <taxon>Planctomycetia</taxon>
        <taxon>Pirellulales</taxon>
        <taxon>Pirellulaceae</taxon>
        <taxon>Rhodopirellula</taxon>
    </lineage>
</organism>
<name>A0A0J1EG45_RHOIS</name>
<dbReference type="PATRIC" id="fig|595434.4.peg.3373"/>
<evidence type="ECO:0000256" key="1">
    <source>
        <dbReference type="SAM" id="MobiDB-lite"/>
    </source>
</evidence>
<reference evidence="2" key="1">
    <citation type="submission" date="2015-05" db="EMBL/GenBank/DDBJ databases">
        <title>Permanent draft genome of Rhodopirellula islandicus K833.</title>
        <authorList>
            <person name="Kizina J."/>
            <person name="Richter M."/>
            <person name="Glockner F.O."/>
            <person name="Harder J."/>
        </authorList>
    </citation>
    <scope>NUCLEOTIDE SEQUENCE [LARGE SCALE GENOMIC DNA]</scope>
    <source>
        <strain evidence="2">K833</strain>
    </source>
</reference>
<protein>
    <submittedName>
        <fullName evidence="2">Redox protein</fullName>
    </submittedName>
</protein>
<dbReference type="PANTHER" id="PTHR39624:SF2">
    <property type="entry name" value="OSMC-LIKE PROTEIN"/>
    <property type="match status" value="1"/>
</dbReference>
<dbReference type="EMBL" id="LECT01000028">
    <property type="protein sequence ID" value="KLU04489.1"/>
    <property type="molecule type" value="Genomic_DNA"/>
</dbReference>
<sequence>MSVEITAVYQGQLHCEATHGPSGTQLLTDAPTDNGGRGASFSPSDLVATALGTCVMTIMGLVADRHELDLSGTTIRVEKEMASTPVRRIASLKTRVAFPAGLELLPEMRDRLIAAARKCPVHQSLHPDIDAPIDFVDLD</sequence>
<gene>
    <name evidence="2" type="ORF">RISK_003543</name>
</gene>
<proteinExistence type="predicted"/>
<dbReference type="InterPro" id="IPR003718">
    <property type="entry name" value="OsmC/Ohr_fam"/>
</dbReference>
<dbReference type="Gene3D" id="3.30.300.20">
    <property type="match status" value="1"/>
</dbReference>
<dbReference type="Proteomes" id="UP000036367">
    <property type="component" value="Unassembled WGS sequence"/>
</dbReference>
<keyword evidence="3" id="KW-1185">Reference proteome</keyword>
<comment type="caution">
    <text evidence="2">The sequence shown here is derived from an EMBL/GenBank/DDBJ whole genome shotgun (WGS) entry which is preliminary data.</text>
</comment>
<dbReference type="PANTHER" id="PTHR39624">
    <property type="entry name" value="PROTEIN INVOLVED IN RIMO-MEDIATED BETA-METHYLTHIOLATION OF RIBOSOMAL PROTEIN S12 YCAO"/>
    <property type="match status" value="1"/>
</dbReference>
<dbReference type="InterPro" id="IPR015946">
    <property type="entry name" value="KH_dom-like_a/b"/>
</dbReference>
<evidence type="ECO:0000313" key="3">
    <source>
        <dbReference type="Proteomes" id="UP000036367"/>
    </source>
</evidence>
<dbReference type="AlphaFoldDB" id="A0A0J1EG45"/>
<evidence type="ECO:0000313" key="2">
    <source>
        <dbReference type="EMBL" id="KLU04489.1"/>
    </source>
</evidence>
<dbReference type="SUPFAM" id="SSF82784">
    <property type="entry name" value="OsmC-like"/>
    <property type="match status" value="1"/>
</dbReference>
<feature type="region of interest" description="Disordered" evidence="1">
    <location>
        <begin position="20"/>
        <end position="39"/>
    </location>
</feature>